<dbReference type="EMBL" id="AP022607">
    <property type="protein sequence ID" value="BBZ15530.1"/>
    <property type="molecule type" value="Genomic_DNA"/>
</dbReference>
<gene>
    <name evidence="2" type="ORF">BST20_06635</name>
    <name evidence="1" type="ORF">MBRA_57250</name>
</gene>
<proteinExistence type="predicted"/>
<dbReference type="RefSeq" id="WP_083130617.1">
    <property type="nucleotide sequence ID" value="NZ_AP022607.1"/>
</dbReference>
<dbReference type="Proteomes" id="UP000192441">
    <property type="component" value="Unassembled WGS sequence"/>
</dbReference>
<evidence type="ECO:0000313" key="2">
    <source>
        <dbReference type="EMBL" id="ORA40232.1"/>
    </source>
</evidence>
<organism evidence="2 3">
    <name type="scientific">Mycobacterium branderi</name>
    <dbReference type="NCBI Taxonomy" id="43348"/>
    <lineage>
        <taxon>Bacteria</taxon>
        <taxon>Bacillati</taxon>
        <taxon>Actinomycetota</taxon>
        <taxon>Actinomycetes</taxon>
        <taxon>Mycobacteriales</taxon>
        <taxon>Mycobacteriaceae</taxon>
        <taxon>Mycobacterium</taxon>
    </lineage>
</organism>
<dbReference type="InterPro" id="IPR012340">
    <property type="entry name" value="NA-bd_OB-fold"/>
</dbReference>
<evidence type="ECO:0008006" key="5">
    <source>
        <dbReference type="Google" id="ProtNLM"/>
    </source>
</evidence>
<evidence type="ECO:0000313" key="4">
    <source>
        <dbReference type="Proteomes" id="UP000467379"/>
    </source>
</evidence>
<reference evidence="1 4" key="2">
    <citation type="journal article" date="2019" name="Emerg. Microbes Infect.">
        <title>Comprehensive subspecies identification of 175 nontuberculous mycobacteria species based on 7547 genomic profiles.</title>
        <authorList>
            <person name="Matsumoto Y."/>
            <person name="Kinjo T."/>
            <person name="Motooka D."/>
            <person name="Nabeya D."/>
            <person name="Jung N."/>
            <person name="Uechi K."/>
            <person name="Horii T."/>
            <person name="Iida T."/>
            <person name="Fujita J."/>
            <person name="Nakamura S."/>
        </authorList>
    </citation>
    <scope>NUCLEOTIDE SEQUENCE [LARGE SCALE GENOMIC DNA]</scope>
    <source>
        <strain evidence="1 4">JCM 12687</strain>
        <plasmid evidence="1">pJCM12687</plasmid>
    </source>
</reference>
<evidence type="ECO:0000313" key="3">
    <source>
        <dbReference type="Proteomes" id="UP000192441"/>
    </source>
</evidence>
<reference evidence="1" key="3">
    <citation type="submission" date="2020-02" db="EMBL/GenBank/DDBJ databases">
        <authorList>
            <person name="Matsumoto Y."/>
            <person name="Kinjo T."/>
            <person name="Motooka D."/>
            <person name="Nabeya D."/>
            <person name="Jung N."/>
            <person name="Uechi K."/>
            <person name="Horii T."/>
            <person name="Iida T."/>
            <person name="Fujita J."/>
            <person name="Nakamura S."/>
        </authorList>
    </citation>
    <scope>NUCLEOTIDE SEQUENCE</scope>
    <source>
        <strain evidence="1">JCM 12687</strain>
        <plasmid evidence="1">pJCM12687</plasmid>
    </source>
</reference>
<reference evidence="2 3" key="1">
    <citation type="submission" date="2016-12" db="EMBL/GenBank/DDBJ databases">
        <title>The new phylogeny of genus Mycobacterium.</title>
        <authorList>
            <person name="Tortoli E."/>
            <person name="Trovato A."/>
            <person name="Cirillo D.M."/>
        </authorList>
    </citation>
    <scope>NUCLEOTIDE SEQUENCE [LARGE SCALE GENOMIC DNA]</scope>
    <source>
        <strain evidence="2 3">DSM 44624</strain>
    </source>
</reference>
<accession>A0A7I7WEP4</accession>
<dbReference type="AlphaFoldDB" id="A0A7I7WEP4"/>
<protein>
    <recommendedName>
        <fullName evidence="5">NfeD-like C-terminal domain-containing protein</fullName>
    </recommendedName>
</protein>
<name>A0A7I7WEP4_9MYCO</name>
<keyword evidence="1" id="KW-0614">Plasmid</keyword>
<dbReference type="Proteomes" id="UP000467379">
    <property type="component" value="Plasmid pJCM12687"/>
</dbReference>
<dbReference type="OrthoDB" id="4559810at2"/>
<keyword evidence="4" id="KW-1185">Reference proteome</keyword>
<dbReference type="Gene3D" id="2.40.50.140">
    <property type="entry name" value="Nucleic acid-binding proteins"/>
    <property type="match status" value="1"/>
</dbReference>
<evidence type="ECO:0000313" key="1">
    <source>
        <dbReference type="EMBL" id="BBZ15530.1"/>
    </source>
</evidence>
<sequence>MTDQVVGLVARVVSAVGGGARPGEVVVAVRGGRETYIAFGDQPIGAGETVLIVGVRAGRQVEVVPWPAAPDGVDPLSG</sequence>
<dbReference type="EMBL" id="MVHM01000002">
    <property type="protein sequence ID" value="ORA40232.1"/>
    <property type="molecule type" value="Genomic_DNA"/>
</dbReference>
<geneLocation type="plasmid" evidence="1 4">
    <name>pJCM12687</name>
</geneLocation>